<proteinExistence type="predicted"/>
<name>A0A443P3Q6_9MAGN</name>
<gene>
    <name evidence="2" type="ORF">CKAN_01422800</name>
</gene>
<protein>
    <submittedName>
        <fullName evidence="2">UPF0690 protein C1orf52 isoform X1</fullName>
    </submittedName>
</protein>
<dbReference type="OrthoDB" id="1906229at2759"/>
<evidence type="ECO:0000313" key="3">
    <source>
        <dbReference type="Proteomes" id="UP000283530"/>
    </source>
</evidence>
<dbReference type="AlphaFoldDB" id="A0A443P3Q6"/>
<dbReference type="Proteomes" id="UP000283530">
    <property type="component" value="Unassembled WGS sequence"/>
</dbReference>
<comment type="caution">
    <text evidence="2">The sequence shown here is derived from an EMBL/GenBank/DDBJ whole genome shotgun (WGS) entry which is preliminary data.</text>
</comment>
<sequence length="210" mass="23827">MKVIIILIKASSHLGLALERMELYWRYQSNIMKRAGIWDKKYTSSSDDSSDSDLEDDGEPGSKKPYNKNAVGRLEKDVAMKDNTKKKKGGLVIDYEALSQHGYSGGLSVLKVPPPVVQDEKKDWSWSTGKDRGTDNRGIEESYEVRDQTRAALAEGEKLENARTLKEKNLSFSQKEKRKRELGQASRAKNYVEEEKRLLRESGIYSGFDS</sequence>
<feature type="region of interest" description="Disordered" evidence="1">
    <location>
        <begin position="120"/>
        <end position="140"/>
    </location>
</feature>
<accession>A0A443P3Q6</accession>
<dbReference type="PANTHER" id="PTHR31833">
    <property type="entry name" value="UPF0690 PROTEIN C1ORF52"/>
    <property type="match status" value="1"/>
</dbReference>
<keyword evidence="3" id="KW-1185">Reference proteome</keyword>
<feature type="compositionally biased region" description="Acidic residues" evidence="1">
    <location>
        <begin position="48"/>
        <end position="59"/>
    </location>
</feature>
<organism evidence="2 3">
    <name type="scientific">Cinnamomum micranthum f. kanehirae</name>
    <dbReference type="NCBI Taxonomy" id="337451"/>
    <lineage>
        <taxon>Eukaryota</taxon>
        <taxon>Viridiplantae</taxon>
        <taxon>Streptophyta</taxon>
        <taxon>Embryophyta</taxon>
        <taxon>Tracheophyta</taxon>
        <taxon>Spermatophyta</taxon>
        <taxon>Magnoliopsida</taxon>
        <taxon>Magnoliidae</taxon>
        <taxon>Laurales</taxon>
        <taxon>Lauraceae</taxon>
        <taxon>Cinnamomum</taxon>
    </lineage>
</organism>
<feature type="compositionally biased region" description="Basic and acidic residues" evidence="1">
    <location>
        <begin position="73"/>
        <end position="82"/>
    </location>
</feature>
<reference evidence="2 3" key="1">
    <citation type="journal article" date="2019" name="Nat. Plants">
        <title>Stout camphor tree genome fills gaps in understanding of flowering plant genome evolution.</title>
        <authorList>
            <person name="Chaw S.M."/>
            <person name="Liu Y.C."/>
            <person name="Wu Y.W."/>
            <person name="Wang H.Y."/>
            <person name="Lin C.I."/>
            <person name="Wu C.S."/>
            <person name="Ke H.M."/>
            <person name="Chang L.Y."/>
            <person name="Hsu C.Y."/>
            <person name="Yang H.T."/>
            <person name="Sudianto E."/>
            <person name="Hsu M.H."/>
            <person name="Wu K.P."/>
            <person name="Wang L.N."/>
            <person name="Leebens-Mack J.H."/>
            <person name="Tsai I.J."/>
        </authorList>
    </citation>
    <scope>NUCLEOTIDE SEQUENCE [LARGE SCALE GENOMIC DNA]</scope>
    <source>
        <strain evidence="3">cv. Chaw 1501</strain>
        <tissue evidence="2">Young leaves</tissue>
    </source>
</reference>
<dbReference type="PANTHER" id="PTHR31833:SF2">
    <property type="entry name" value="UPF0690 PROTEIN C1ORF52"/>
    <property type="match status" value="1"/>
</dbReference>
<evidence type="ECO:0000313" key="2">
    <source>
        <dbReference type="EMBL" id="RWR85366.1"/>
    </source>
</evidence>
<evidence type="ECO:0000256" key="1">
    <source>
        <dbReference type="SAM" id="MobiDB-lite"/>
    </source>
</evidence>
<feature type="region of interest" description="Disordered" evidence="1">
    <location>
        <begin position="41"/>
        <end position="82"/>
    </location>
</feature>
<dbReference type="EMBL" id="QPKB01000005">
    <property type="protein sequence ID" value="RWR85366.1"/>
    <property type="molecule type" value="Genomic_DNA"/>
</dbReference>